<dbReference type="PANTHER" id="PTHR11014">
    <property type="entry name" value="PEPTIDASE M20 FAMILY MEMBER"/>
    <property type="match status" value="1"/>
</dbReference>
<keyword evidence="1" id="KW-0378">Hydrolase</keyword>
<evidence type="ECO:0000259" key="3">
    <source>
        <dbReference type="Pfam" id="PF07687"/>
    </source>
</evidence>
<dbReference type="Pfam" id="PF01546">
    <property type="entry name" value="Peptidase_M20"/>
    <property type="match status" value="1"/>
</dbReference>
<keyword evidence="5" id="KW-1185">Reference proteome</keyword>
<dbReference type="SUPFAM" id="SSF53187">
    <property type="entry name" value="Zn-dependent exopeptidases"/>
    <property type="match status" value="1"/>
</dbReference>
<comment type="cofactor">
    <cofactor evidence="2">
        <name>Mn(2+)</name>
        <dbReference type="ChEBI" id="CHEBI:29035"/>
    </cofactor>
    <text evidence="2">The Mn(2+) ion enhances activity.</text>
</comment>
<comment type="caution">
    <text evidence="4">The sequence shown here is derived from an EMBL/GenBank/DDBJ whole genome shotgun (WGS) entry which is preliminary data.</text>
</comment>
<name>A0A2P5TLW4_9GAMM</name>
<dbReference type="RefSeq" id="WP_104486546.1">
    <property type="nucleotide sequence ID" value="NZ_BMYB01000028.1"/>
</dbReference>
<feature type="binding site" evidence="2">
    <location>
        <position position="105"/>
    </location>
    <ligand>
        <name>Mn(2+)</name>
        <dbReference type="ChEBI" id="CHEBI:29035"/>
        <label>2</label>
    </ligand>
</feature>
<organism evidence="4 5">
    <name type="scientific">Oceanisphaera arctica</name>
    <dbReference type="NCBI Taxonomy" id="641510"/>
    <lineage>
        <taxon>Bacteria</taxon>
        <taxon>Pseudomonadati</taxon>
        <taxon>Pseudomonadota</taxon>
        <taxon>Gammaproteobacteria</taxon>
        <taxon>Aeromonadales</taxon>
        <taxon>Aeromonadaceae</taxon>
        <taxon>Oceanisphaera</taxon>
    </lineage>
</organism>
<dbReference type="NCBIfam" id="TIGR01891">
    <property type="entry name" value="amidohydrolases"/>
    <property type="match status" value="1"/>
</dbReference>
<reference evidence="5" key="1">
    <citation type="submission" date="2016-11" db="EMBL/GenBank/DDBJ databases">
        <authorList>
            <person name="Sisinthy S."/>
            <person name="Ara S."/>
            <person name="Gundlapally S.R."/>
        </authorList>
    </citation>
    <scope>NUCLEOTIDE SEQUENCE [LARGE SCALE GENOMIC DNA]</scope>
    <source>
        <strain evidence="5">V1-41</strain>
    </source>
</reference>
<feature type="binding site" evidence="2">
    <location>
        <position position="365"/>
    </location>
    <ligand>
        <name>Mn(2+)</name>
        <dbReference type="ChEBI" id="CHEBI:29035"/>
        <label>2</label>
    </ligand>
</feature>
<evidence type="ECO:0000313" key="4">
    <source>
        <dbReference type="EMBL" id="PPL16314.1"/>
    </source>
</evidence>
<dbReference type="EMBL" id="MPZM01000017">
    <property type="protein sequence ID" value="PPL16314.1"/>
    <property type="molecule type" value="Genomic_DNA"/>
</dbReference>
<accession>A0A2P5TLW4</accession>
<dbReference type="Gene3D" id="3.30.70.360">
    <property type="match status" value="1"/>
</dbReference>
<dbReference type="AlphaFoldDB" id="A0A2P5TLW4"/>
<feature type="binding site" evidence="2">
    <location>
        <position position="164"/>
    </location>
    <ligand>
        <name>Mn(2+)</name>
        <dbReference type="ChEBI" id="CHEBI:29035"/>
        <label>2</label>
    </ligand>
</feature>
<dbReference type="GO" id="GO:0019877">
    <property type="term" value="P:diaminopimelate biosynthetic process"/>
    <property type="evidence" value="ECO:0007669"/>
    <property type="project" value="UniProtKB-ARBA"/>
</dbReference>
<dbReference type="InterPro" id="IPR011650">
    <property type="entry name" value="Peptidase_M20_dimer"/>
</dbReference>
<dbReference type="PIRSF" id="PIRSF005962">
    <property type="entry name" value="Pept_M20D_amidohydro"/>
    <property type="match status" value="1"/>
</dbReference>
<evidence type="ECO:0000313" key="5">
    <source>
        <dbReference type="Proteomes" id="UP000242231"/>
    </source>
</evidence>
<dbReference type="GO" id="GO:0046872">
    <property type="term" value="F:metal ion binding"/>
    <property type="evidence" value="ECO:0007669"/>
    <property type="project" value="UniProtKB-KW"/>
</dbReference>
<dbReference type="SUPFAM" id="SSF55031">
    <property type="entry name" value="Bacterial exopeptidase dimerisation domain"/>
    <property type="match status" value="1"/>
</dbReference>
<proteinExistence type="predicted"/>
<dbReference type="Gene3D" id="3.40.630.10">
    <property type="entry name" value="Zn peptidases"/>
    <property type="match status" value="1"/>
</dbReference>
<protein>
    <submittedName>
        <fullName evidence="4">Peptidase M20</fullName>
    </submittedName>
</protein>
<evidence type="ECO:0000256" key="1">
    <source>
        <dbReference type="ARBA" id="ARBA00022801"/>
    </source>
</evidence>
<dbReference type="CDD" id="cd05666">
    <property type="entry name" value="M20_Acy1-like"/>
    <property type="match status" value="1"/>
</dbReference>
<dbReference type="Pfam" id="PF07687">
    <property type="entry name" value="M20_dimer"/>
    <property type="match status" value="1"/>
</dbReference>
<dbReference type="OrthoDB" id="9777385at2"/>
<keyword evidence="2" id="KW-0464">Manganese</keyword>
<feature type="binding site" evidence="2">
    <location>
        <position position="103"/>
    </location>
    <ligand>
        <name>Mn(2+)</name>
        <dbReference type="ChEBI" id="CHEBI:29035"/>
        <label>2</label>
    </ligand>
</feature>
<dbReference type="Proteomes" id="UP000242231">
    <property type="component" value="Unassembled WGS sequence"/>
</dbReference>
<feature type="binding site" evidence="2">
    <location>
        <position position="138"/>
    </location>
    <ligand>
        <name>Mn(2+)</name>
        <dbReference type="ChEBI" id="CHEBI:29035"/>
        <label>2</label>
    </ligand>
</feature>
<keyword evidence="2" id="KW-0479">Metal-binding</keyword>
<dbReference type="InterPro" id="IPR017439">
    <property type="entry name" value="Amidohydrolase"/>
</dbReference>
<evidence type="ECO:0000256" key="2">
    <source>
        <dbReference type="PIRSR" id="PIRSR005962-1"/>
    </source>
</evidence>
<dbReference type="GO" id="GO:0050118">
    <property type="term" value="F:N-acetyldiaminopimelate deacetylase activity"/>
    <property type="evidence" value="ECO:0007669"/>
    <property type="project" value="UniProtKB-ARBA"/>
</dbReference>
<dbReference type="FunFam" id="3.30.70.360:FF:000001">
    <property type="entry name" value="N-acetyldiaminopimelate deacetylase"/>
    <property type="match status" value="1"/>
</dbReference>
<dbReference type="InterPro" id="IPR002933">
    <property type="entry name" value="Peptidase_M20"/>
</dbReference>
<dbReference type="InterPro" id="IPR036264">
    <property type="entry name" value="Bact_exopeptidase_dim_dom"/>
</dbReference>
<dbReference type="PANTHER" id="PTHR11014:SF63">
    <property type="entry name" value="METALLOPEPTIDASE, PUTATIVE (AFU_ORTHOLOGUE AFUA_6G09600)-RELATED"/>
    <property type="match status" value="1"/>
</dbReference>
<feature type="domain" description="Peptidase M20 dimerisation" evidence="3">
    <location>
        <begin position="190"/>
        <end position="283"/>
    </location>
</feature>
<sequence>MSLLEQLNEWQPEAQAIRRRIHRHPELGFEERNTQALVVEHLTAYGVDEICTDFAETAVVAVIHGNQGPGKRIGLRADMDALPIDEENTFEHKSGCAGKMHACGHDGHTTMLLMAARYLALHKDFKGTAVLFFQPAEEGVGGAERMINEGVLERFPVDSCFALHNMPGIPAGQFAFREGPIMASSDRLFITVKGDSGHAGLPHKTRDPLLVATHIYQGIQALVSRTFSPLEPVVISVTQIHGGETTNAIADEAHISGTFRTLAHDTRNNVITRLQTLVPNLAKAFEMEAEFRLGPVSHPPTVNTPAETAMAVQAATAVAGEAGVDGATEPLMGSEDFAYFLGKVPGCYGFIGNGSNDPGCSVGLHNKRYDFNDLIIPAGAAYFVTLVHQMG</sequence>
<gene>
    <name evidence="4" type="ORF">UN63_09610</name>
</gene>